<evidence type="ECO:0000259" key="6">
    <source>
        <dbReference type="PROSITE" id="PS50109"/>
    </source>
</evidence>
<dbReference type="CDD" id="cd00082">
    <property type="entry name" value="HisKA"/>
    <property type="match status" value="1"/>
</dbReference>
<dbReference type="EC" id="2.7.13.3" evidence="2"/>
<dbReference type="SMART" id="SM00387">
    <property type="entry name" value="HATPase_c"/>
    <property type="match status" value="1"/>
</dbReference>
<evidence type="ECO:0000313" key="7">
    <source>
        <dbReference type="EMBL" id="OGD95217.1"/>
    </source>
</evidence>
<dbReference type="InterPro" id="IPR003661">
    <property type="entry name" value="HisK_dim/P_dom"/>
</dbReference>
<dbReference type="InterPro" id="IPR004358">
    <property type="entry name" value="Sig_transdc_His_kin-like_C"/>
</dbReference>
<protein>
    <recommendedName>
        <fullName evidence="2">histidine kinase</fullName>
        <ecNumber evidence="2">2.7.13.3</ecNumber>
    </recommendedName>
</protein>
<dbReference type="PRINTS" id="PR00344">
    <property type="entry name" value="BCTRLSENSOR"/>
</dbReference>
<comment type="catalytic activity">
    <reaction evidence="1">
        <text>ATP + protein L-histidine = ADP + protein N-phospho-L-histidine.</text>
        <dbReference type="EC" id="2.7.13.3"/>
    </reaction>
</comment>
<dbReference type="PANTHER" id="PTHR43047">
    <property type="entry name" value="TWO-COMPONENT HISTIDINE PROTEIN KINASE"/>
    <property type="match status" value="1"/>
</dbReference>
<keyword evidence="4" id="KW-0808">Transferase</keyword>
<accession>A0A1F5GTV6</accession>
<dbReference type="InterPro" id="IPR005467">
    <property type="entry name" value="His_kinase_dom"/>
</dbReference>
<evidence type="ECO:0000313" key="8">
    <source>
        <dbReference type="Proteomes" id="UP000178336"/>
    </source>
</evidence>
<feature type="domain" description="Histidine kinase" evidence="6">
    <location>
        <begin position="157"/>
        <end position="367"/>
    </location>
</feature>
<comment type="caution">
    <text evidence="7">The sequence shown here is derived from an EMBL/GenBank/DDBJ whole genome shotgun (WGS) entry which is preliminary data.</text>
</comment>
<dbReference type="SUPFAM" id="SSF47384">
    <property type="entry name" value="Homodimeric domain of signal transducing histidine kinase"/>
    <property type="match status" value="1"/>
</dbReference>
<dbReference type="EMBL" id="MFBN01000023">
    <property type="protein sequence ID" value="OGD95217.1"/>
    <property type="molecule type" value="Genomic_DNA"/>
</dbReference>
<dbReference type="PROSITE" id="PS50109">
    <property type="entry name" value="HIS_KIN"/>
    <property type="match status" value="1"/>
</dbReference>
<sequence>MVKSPIQSEKIKKLDEARKQLSRGWLQTEREKTRLAAAIDNLPLGFLIVDDYNKLVLKNVKVDEILGHRKKGEWDIETIQNKLAGPFDLNGACTKCFHDRKSCGPVDLEFANKFIRIFLSPIFFLKESVTPFGVTLLIEDITADRKAEQEKDKFLSIASHELKAPLAAIRGNTEIILGGSLDDDLRKKINDINNGAIRLIEIVHDFIDASRLEKKIVEFKKEKFLMSALIKEVIDDVKHLIAAKGLVINYVESQNDSAEVIADRERTRQVLYNLIDNSLKFTDRGSINIFSDANRKFLKVSVTDTGLGIDNATKKLLFKKFMVPGKGSGIGLYISKLLVEDMGGEIFLENSQLGKGSTFSFTLPLSAPGL</sequence>
<name>A0A1F5GTV6_9BACT</name>
<dbReference type="Pfam" id="PF02518">
    <property type="entry name" value="HATPase_c"/>
    <property type="match status" value="1"/>
</dbReference>
<proteinExistence type="predicted"/>
<evidence type="ECO:0000256" key="3">
    <source>
        <dbReference type="ARBA" id="ARBA00022553"/>
    </source>
</evidence>
<dbReference type="Pfam" id="PF00512">
    <property type="entry name" value="HisKA"/>
    <property type="match status" value="1"/>
</dbReference>
<dbReference type="Gene3D" id="1.10.287.130">
    <property type="match status" value="1"/>
</dbReference>
<dbReference type="SMART" id="SM00388">
    <property type="entry name" value="HisKA"/>
    <property type="match status" value="1"/>
</dbReference>
<gene>
    <name evidence="7" type="ORF">A3A48_02865</name>
</gene>
<dbReference type="InterPro" id="IPR003594">
    <property type="entry name" value="HATPase_dom"/>
</dbReference>
<keyword evidence="5" id="KW-0418">Kinase</keyword>
<keyword evidence="3" id="KW-0597">Phosphoprotein</keyword>
<evidence type="ECO:0000256" key="5">
    <source>
        <dbReference type="ARBA" id="ARBA00022777"/>
    </source>
</evidence>
<evidence type="ECO:0000256" key="4">
    <source>
        <dbReference type="ARBA" id="ARBA00022679"/>
    </source>
</evidence>
<dbReference type="GO" id="GO:0000155">
    <property type="term" value="F:phosphorelay sensor kinase activity"/>
    <property type="evidence" value="ECO:0007669"/>
    <property type="project" value="InterPro"/>
</dbReference>
<dbReference type="Proteomes" id="UP000178336">
    <property type="component" value="Unassembled WGS sequence"/>
</dbReference>
<dbReference type="InterPro" id="IPR036890">
    <property type="entry name" value="HATPase_C_sf"/>
</dbReference>
<reference evidence="7 8" key="1">
    <citation type="journal article" date="2016" name="Nat. Commun.">
        <title>Thousands of microbial genomes shed light on interconnected biogeochemical processes in an aquifer system.</title>
        <authorList>
            <person name="Anantharaman K."/>
            <person name="Brown C.T."/>
            <person name="Hug L.A."/>
            <person name="Sharon I."/>
            <person name="Castelle C.J."/>
            <person name="Probst A.J."/>
            <person name="Thomas B.C."/>
            <person name="Singh A."/>
            <person name="Wilkins M.J."/>
            <person name="Karaoz U."/>
            <person name="Brodie E.L."/>
            <person name="Williams K.H."/>
            <person name="Hubbard S.S."/>
            <person name="Banfield J.F."/>
        </authorList>
    </citation>
    <scope>NUCLEOTIDE SEQUENCE [LARGE SCALE GENOMIC DNA]</scope>
</reference>
<dbReference type="Gene3D" id="3.30.565.10">
    <property type="entry name" value="Histidine kinase-like ATPase, C-terminal domain"/>
    <property type="match status" value="1"/>
</dbReference>
<organism evidence="7 8">
    <name type="scientific">Candidatus Curtissbacteria bacterium RIFCSPLOWO2_01_FULL_37_9</name>
    <dbReference type="NCBI Taxonomy" id="1797724"/>
    <lineage>
        <taxon>Bacteria</taxon>
        <taxon>Candidatus Curtissiibacteriota</taxon>
    </lineage>
</organism>
<dbReference type="SUPFAM" id="SSF55874">
    <property type="entry name" value="ATPase domain of HSP90 chaperone/DNA topoisomerase II/histidine kinase"/>
    <property type="match status" value="1"/>
</dbReference>
<evidence type="ECO:0000256" key="2">
    <source>
        <dbReference type="ARBA" id="ARBA00012438"/>
    </source>
</evidence>
<dbReference type="STRING" id="1797724.A3A48_02865"/>
<dbReference type="AlphaFoldDB" id="A0A1F5GTV6"/>
<evidence type="ECO:0000256" key="1">
    <source>
        <dbReference type="ARBA" id="ARBA00000085"/>
    </source>
</evidence>
<dbReference type="InterPro" id="IPR036097">
    <property type="entry name" value="HisK_dim/P_sf"/>
</dbReference>